<dbReference type="EMBL" id="MU269385">
    <property type="protein sequence ID" value="KAH7902927.1"/>
    <property type="molecule type" value="Genomic_DNA"/>
</dbReference>
<dbReference type="Proteomes" id="UP000790377">
    <property type="component" value="Unassembled WGS sequence"/>
</dbReference>
<feature type="non-terminal residue" evidence="1">
    <location>
        <position position="1"/>
    </location>
</feature>
<evidence type="ECO:0000313" key="2">
    <source>
        <dbReference type="Proteomes" id="UP000790377"/>
    </source>
</evidence>
<sequence length="82" mass="9491">KFRAIHQRVVKLQAYTYSHLPLDRFLLRMHGLVSLIPDGHTRDISGTSFNIYTGLRNAFYTACCCEIIGWSSEEGCRKRHSF</sequence>
<reference evidence="1" key="1">
    <citation type="journal article" date="2021" name="New Phytol.">
        <title>Evolutionary innovations through gain and loss of genes in the ectomycorrhizal Boletales.</title>
        <authorList>
            <person name="Wu G."/>
            <person name="Miyauchi S."/>
            <person name="Morin E."/>
            <person name="Kuo A."/>
            <person name="Drula E."/>
            <person name="Varga T."/>
            <person name="Kohler A."/>
            <person name="Feng B."/>
            <person name="Cao Y."/>
            <person name="Lipzen A."/>
            <person name="Daum C."/>
            <person name="Hundley H."/>
            <person name="Pangilinan J."/>
            <person name="Johnson J."/>
            <person name="Barry K."/>
            <person name="LaButti K."/>
            <person name="Ng V."/>
            <person name="Ahrendt S."/>
            <person name="Min B."/>
            <person name="Choi I.G."/>
            <person name="Park H."/>
            <person name="Plett J.M."/>
            <person name="Magnuson J."/>
            <person name="Spatafora J.W."/>
            <person name="Nagy L.G."/>
            <person name="Henrissat B."/>
            <person name="Grigoriev I.V."/>
            <person name="Yang Z.L."/>
            <person name="Xu J."/>
            <person name="Martin F.M."/>
        </authorList>
    </citation>
    <scope>NUCLEOTIDE SEQUENCE</scope>
    <source>
        <strain evidence="1">ATCC 28755</strain>
    </source>
</reference>
<name>A0ACB7ZQE9_9AGAM</name>
<accession>A0ACB7ZQE9</accession>
<organism evidence="1 2">
    <name type="scientific">Hygrophoropsis aurantiaca</name>
    <dbReference type="NCBI Taxonomy" id="72124"/>
    <lineage>
        <taxon>Eukaryota</taxon>
        <taxon>Fungi</taxon>
        <taxon>Dikarya</taxon>
        <taxon>Basidiomycota</taxon>
        <taxon>Agaricomycotina</taxon>
        <taxon>Agaricomycetes</taxon>
        <taxon>Agaricomycetidae</taxon>
        <taxon>Boletales</taxon>
        <taxon>Coniophorineae</taxon>
        <taxon>Hygrophoropsidaceae</taxon>
        <taxon>Hygrophoropsis</taxon>
    </lineage>
</organism>
<gene>
    <name evidence="1" type="ORF">BJ138DRAFT_1021357</name>
</gene>
<evidence type="ECO:0000313" key="1">
    <source>
        <dbReference type="EMBL" id="KAH7902927.1"/>
    </source>
</evidence>
<proteinExistence type="predicted"/>
<comment type="caution">
    <text evidence="1">The sequence shown here is derived from an EMBL/GenBank/DDBJ whole genome shotgun (WGS) entry which is preliminary data.</text>
</comment>
<protein>
    <submittedName>
        <fullName evidence="1">Uncharacterized protein</fullName>
    </submittedName>
</protein>
<keyword evidence="2" id="KW-1185">Reference proteome</keyword>